<comment type="caution">
    <text evidence="1">The sequence shown here is derived from an EMBL/GenBank/DDBJ whole genome shotgun (WGS) entry which is preliminary data.</text>
</comment>
<sequence>MDKPSAFFLHHNRGVKKLAFTVRDNREIRFVKTKPFNHVLQCQRAGHTLIITKGLCGTAQRLGRLKLTPYTGKWPVLTLLWTRFKEVIRNGR</sequence>
<dbReference type="Proteomes" id="UP001161697">
    <property type="component" value="Unassembled WGS sequence"/>
</dbReference>
<proteinExistence type="predicted"/>
<evidence type="ECO:0000313" key="1">
    <source>
        <dbReference type="EMBL" id="MDH1340539.1"/>
    </source>
</evidence>
<protein>
    <submittedName>
        <fullName evidence="1">Uncharacterized protein</fullName>
    </submittedName>
</protein>
<dbReference type="RefSeq" id="WP_279534612.1">
    <property type="nucleotide sequence ID" value="NZ_CP104579.1"/>
</dbReference>
<gene>
    <name evidence="1" type="ORF">N5J11_15155</name>
</gene>
<accession>A0AA42QB47</accession>
<dbReference type="EMBL" id="JAOCJE010000001">
    <property type="protein sequence ID" value="MDH1340539.1"/>
    <property type="molecule type" value="Genomic_DNA"/>
</dbReference>
<reference evidence="1" key="1">
    <citation type="submission" date="2022-09" db="EMBL/GenBank/DDBJ databases">
        <title>Intensive care unit water sources are persistently colonized with multi-drug resistant bacteria and are the site of extensive horizontal gene transfer of antibiotic resistance genes.</title>
        <authorList>
            <person name="Diorio-Toth L."/>
        </authorList>
    </citation>
    <scope>NUCLEOTIDE SEQUENCE</scope>
    <source>
        <strain evidence="1">GD03704</strain>
    </source>
</reference>
<organism evidence="1 2">
    <name type="scientific">Ectopseudomonas oleovorans</name>
    <name type="common">Pseudomonas oleovorans</name>
    <dbReference type="NCBI Taxonomy" id="301"/>
    <lineage>
        <taxon>Bacteria</taxon>
        <taxon>Pseudomonadati</taxon>
        <taxon>Pseudomonadota</taxon>
        <taxon>Gammaproteobacteria</taxon>
        <taxon>Pseudomonadales</taxon>
        <taxon>Pseudomonadaceae</taxon>
        <taxon>Ectopseudomonas</taxon>
    </lineage>
</organism>
<evidence type="ECO:0000313" key="2">
    <source>
        <dbReference type="Proteomes" id="UP001161697"/>
    </source>
</evidence>
<dbReference type="AlphaFoldDB" id="A0AA42QB47"/>
<name>A0AA42QB47_ECTOL</name>